<evidence type="ECO:0000313" key="7">
    <source>
        <dbReference type="EMBL" id="OMJ78263.1"/>
    </source>
</evidence>
<dbReference type="InterPro" id="IPR013087">
    <property type="entry name" value="Znf_C2H2_type"/>
</dbReference>
<dbReference type="PROSITE" id="PS50157">
    <property type="entry name" value="ZINC_FINGER_C2H2_2"/>
    <property type="match status" value="3"/>
</dbReference>
<dbReference type="SUPFAM" id="SSF57667">
    <property type="entry name" value="beta-beta-alpha zinc fingers"/>
    <property type="match status" value="2"/>
</dbReference>
<evidence type="ECO:0000256" key="5">
    <source>
        <dbReference type="PROSITE-ProRule" id="PRU00042"/>
    </source>
</evidence>
<dbReference type="SMART" id="SM00355">
    <property type="entry name" value="ZnF_C2H2"/>
    <property type="match status" value="3"/>
</dbReference>
<dbReference type="PROSITE" id="PS00028">
    <property type="entry name" value="ZINC_FINGER_C2H2_1"/>
    <property type="match status" value="3"/>
</dbReference>
<keyword evidence="8" id="KW-1185">Reference proteome</keyword>
<protein>
    <recommendedName>
        <fullName evidence="6">C2H2-type domain-containing protein</fullName>
    </recommendedName>
</protein>
<feature type="domain" description="C2H2-type" evidence="6">
    <location>
        <begin position="5"/>
        <end position="35"/>
    </location>
</feature>
<keyword evidence="2" id="KW-0677">Repeat</keyword>
<dbReference type="PANTHER" id="PTHR23235">
    <property type="entry name" value="KRUEPPEL-LIKE TRANSCRIPTION FACTOR"/>
    <property type="match status" value="1"/>
</dbReference>
<dbReference type="FunFam" id="3.30.160.60:FF:000624">
    <property type="entry name" value="zinc finger protein 697"/>
    <property type="match status" value="1"/>
</dbReference>
<dbReference type="GO" id="GO:0008270">
    <property type="term" value="F:zinc ion binding"/>
    <property type="evidence" value="ECO:0007669"/>
    <property type="project" value="UniProtKB-KW"/>
</dbReference>
<evidence type="ECO:0000256" key="2">
    <source>
        <dbReference type="ARBA" id="ARBA00022737"/>
    </source>
</evidence>
<accession>A0A1R2BN68</accession>
<reference evidence="7 8" key="1">
    <citation type="submission" date="2016-11" db="EMBL/GenBank/DDBJ databases">
        <title>The macronuclear genome of Stentor coeruleus: a giant cell with tiny introns.</title>
        <authorList>
            <person name="Slabodnick M."/>
            <person name="Ruby J.G."/>
            <person name="Reiff S.B."/>
            <person name="Swart E.C."/>
            <person name="Gosai S."/>
            <person name="Prabakaran S."/>
            <person name="Witkowska E."/>
            <person name="Larue G.E."/>
            <person name="Fisher S."/>
            <person name="Freeman R.M."/>
            <person name="Gunawardena J."/>
            <person name="Chu W."/>
            <person name="Stover N.A."/>
            <person name="Gregory B.D."/>
            <person name="Nowacki M."/>
            <person name="Derisi J."/>
            <person name="Roy S.W."/>
            <person name="Marshall W.F."/>
            <person name="Sood P."/>
        </authorList>
    </citation>
    <scope>NUCLEOTIDE SEQUENCE [LARGE SCALE GENOMIC DNA]</scope>
    <source>
        <strain evidence="7">WM001</strain>
    </source>
</reference>
<name>A0A1R2BN68_9CILI</name>
<gene>
    <name evidence="7" type="ORF">SteCoe_21938</name>
</gene>
<dbReference type="Gene3D" id="3.30.160.60">
    <property type="entry name" value="Classic Zinc Finger"/>
    <property type="match status" value="3"/>
</dbReference>
<evidence type="ECO:0000256" key="3">
    <source>
        <dbReference type="ARBA" id="ARBA00022771"/>
    </source>
</evidence>
<dbReference type="AlphaFoldDB" id="A0A1R2BN68"/>
<comment type="caution">
    <text evidence="7">The sequence shown here is derived from an EMBL/GenBank/DDBJ whole genome shotgun (WGS) entry which is preliminary data.</text>
</comment>
<organism evidence="7 8">
    <name type="scientific">Stentor coeruleus</name>
    <dbReference type="NCBI Taxonomy" id="5963"/>
    <lineage>
        <taxon>Eukaryota</taxon>
        <taxon>Sar</taxon>
        <taxon>Alveolata</taxon>
        <taxon>Ciliophora</taxon>
        <taxon>Postciliodesmatophora</taxon>
        <taxon>Heterotrichea</taxon>
        <taxon>Heterotrichida</taxon>
        <taxon>Stentoridae</taxon>
        <taxon>Stentor</taxon>
    </lineage>
</organism>
<proteinExistence type="predicted"/>
<dbReference type="Proteomes" id="UP000187209">
    <property type="component" value="Unassembled WGS sequence"/>
</dbReference>
<feature type="domain" description="C2H2-type" evidence="6">
    <location>
        <begin position="36"/>
        <end position="63"/>
    </location>
</feature>
<dbReference type="InterPro" id="IPR036236">
    <property type="entry name" value="Znf_C2H2_sf"/>
</dbReference>
<evidence type="ECO:0000256" key="1">
    <source>
        <dbReference type="ARBA" id="ARBA00022723"/>
    </source>
</evidence>
<dbReference type="EMBL" id="MPUH01000530">
    <property type="protein sequence ID" value="OMJ78263.1"/>
    <property type="molecule type" value="Genomic_DNA"/>
</dbReference>
<dbReference type="Pfam" id="PF00096">
    <property type="entry name" value="zf-C2H2"/>
    <property type="match status" value="2"/>
</dbReference>
<evidence type="ECO:0000313" key="8">
    <source>
        <dbReference type="Proteomes" id="UP000187209"/>
    </source>
</evidence>
<sequence length="149" mass="16975">MKALFLCSYPNCTKSYVNNSILKRHIQAFHNTDKKFQCSFCGKCLASRQNLKEHIYIHTGEKPYSCSAPGCNASFRQGTHLSAHKRNEHSQTLDIQPQTTVSQYTINLGFLTKLLGEIRETREIFEPEVKIELKPIIKSESCTLPNVLV</sequence>
<dbReference type="OrthoDB" id="372803at2759"/>
<keyword evidence="3 5" id="KW-0863">Zinc-finger</keyword>
<keyword evidence="4" id="KW-0862">Zinc</keyword>
<keyword evidence="1" id="KW-0479">Metal-binding</keyword>
<evidence type="ECO:0000259" key="6">
    <source>
        <dbReference type="PROSITE" id="PS50157"/>
    </source>
</evidence>
<dbReference type="PANTHER" id="PTHR23235:SF120">
    <property type="entry name" value="KRUPPEL-LIKE FACTOR 15"/>
    <property type="match status" value="1"/>
</dbReference>
<evidence type="ECO:0000256" key="4">
    <source>
        <dbReference type="ARBA" id="ARBA00022833"/>
    </source>
</evidence>
<feature type="domain" description="C2H2-type" evidence="6">
    <location>
        <begin position="64"/>
        <end position="90"/>
    </location>
</feature>
<dbReference type="GO" id="GO:0000981">
    <property type="term" value="F:DNA-binding transcription factor activity, RNA polymerase II-specific"/>
    <property type="evidence" value="ECO:0007669"/>
    <property type="project" value="TreeGrafter"/>
</dbReference>
<dbReference type="GO" id="GO:0000978">
    <property type="term" value="F:RNA polymerase II cis-regulatory region sequence-specific DNA binding"/>
    <property type="evidence" value="ECO:0007669"/>
    <property type="project" value="TreeGrafter"/>
</dbReference>